<gene>
    <name evidence="3" type="ORF">PsYK624_059400</name>
</gene>
<evidence type="ECO:0000256" key="2">
    <source>
        <dbReference type="SAM" id="SignalP"/>
    </source>
</evidence>
<sequence>MLFSACILCVLYFAKATPWDAADSVQRAPPVSKLLGNLKNKISSAKFGANHLANDRQFPLDLAEPGILVLETSTSTRTSHWPPLITAVPEAPPSPDVMRIDVTSAAIDAQFCQGEARCRILLPLWIGEQESRGRMHLTQLVHLAHALNRTLVLPNVGKSRLGLCGKWSFEAYYDVHSIAAQTRMVAPAAARRVMLMDDFKTWLDMRPDPPHGRMLFFQEKATSEAQGALVDSADKLSLFLDDDVLHLSDTRLKNAYCLKSKFRGLQLDEDYALSLFMEPPPPLLIGPPDIPSGDLFINMLRRHEAAQVSAESGSTEAFDTRSEQDPSSVDQQVPLSEPDVLVVHWDLRHLPFTSPTPLPPLEYSSTLWTHARRLTAAHAPYAAVHWRMETVDPGVLPACAYALVDTLGTLLADPTLGAGVRAVWLATDVPWTAGGAAPALVRSPEQRSNTFRAFAPEHFAALDIVKGAFARGGALDEWALTGLGEEVQRYRAANAAEDLELAYEDDTGMLWEDSGVWGILDKMAAMEAALFVSGARGCGRVRYVWYSLPCAANDDLARQLFYKADRRL</sequence>
<evidence type="ECO:0000313" key="3">
    <source>
        <dbReference type="EMBL" id="GJE89831.1"/>
    </source>
</evidence>
<dbReference type="Proteomes" id="UP000703269">
    <property type="component" value="Unassembled WGS sequence"/>
</dbReference>
<feature type="chain" id="PRO_5040277851" evidence="2">
    <location>
        <begin position="17"/>
        <end position="568"/>
    </location>
</feature>
<feature type="signal peptide" evidence="2">
    <location>
        <begin position="1"/>
        <end position="16"/>
    </location>
</feature>
<comment type="caution">
    <text evidence="3">The sequence shown here is derived from an EMBL/GenBank/DDBJ whole genome shotgun (WGS) entry which is preliminary data.</text>
</comment>
<keyword evidence="2" id="KW-0732">Signal</keyword>
<dbReference type="EMBL" id="BPQB01000014">
    <property type="protein sequence ID" value="GJE89831.1"/>
    <property type="molecule type" value="Genomic_DNA"/>
</dbReference>
<name>A0A9P3LBU1_9APHY</name>
<dbReference type="OrthoDB" id="2020419at2759"/>
<organism evidence="3 4">
    <name type="scientific">Phanerochaete sordida</name>
    <dbReference type="NCBI Taxonomy" id="48140"/>
    <lineage>
        <taxon>Eukaryota</taxon>
        <taxon>Fungi</taxon>
        <taxon>Dikarya</taxon>
        <taxon>Basidiomycota</taxon>
        <taxon>Agaricomycotina</taxon>
        <taxon>Agaricomycetes</taxon>
        <taxon>Polyporales</taxon>
        <taxon>Phanerochaetaceae</taxon>
        <taxon>Phanerochaete</taxon>
    </lineage>
</organism>
<proteinExistence type="predicted"/>
<accession>A0A9P3LBU1</accession>
<dbReference type="AlphaFoldDB" id="A0A9P3LBU1"/>
<evidence type="ECO:0000256" key="1">
    <source>
        <dbReference type="SAM" id="MobiDB-lite"/>
    </source>
</evidence>
<feature type="region of interest" description="Disordered" evidence="1">
    <location>
        <begin position="308"/>
        <end position="332"/>
    </location>
</feature>
<evidence type="ECO:0000313" key="4">
    <source>
        <dbReference type="Proteomes" id="UP000703269"/>
    </source>
</evidence>
<protein>
    <submittedName>
        <fullName evidence="3">Uncharacterized protein</fullName>
    </submittedName>
</protein>
<keyword evidence="4" id="KW-1185">Reference proteome</keyword>
<reference evidence="3 4" key="1">
    <citation type="submission" date="2021-08" db="EMBL/GenBank/DDBJ databases">
        <title>Draft Genome Sequence of Phanerochaete sordida strain YK-624.</title>
        <authorList>
            <person name="Mori T."/>
            <person name="Dohra H."/>
            <person name="Suzuki T."/>
            <person name="Kawagishi H."/>
            <person name="Hirai H."/>
        </authorList>
    </citation>
    <scope>NUCLEOTIDE SEQUENCE [LARGE SCALE GENOMIC DNA]</scope>
    <source>
        <strain evidence="3 4">YK-624</strain>
    </source>
</reference>